<sequence length="185" mass="21553">MLFEKVYPHGKQVIFVHFAEGSAETYIEYHLGIRINAVEELIHKYIPTLNNYAEQSITLVQTPDILGDMYPKKIILSDDIELPEAIISSENFFLDTGFRWLDQMIDPIVLEQEFLHHKENPFEACNLVESAFRSTALSRLYNPEDYPILRQSFLEKINCDEMTPFTIASFLQFLDYLDKPVLVEV</sequence>
<dbReference type="OrthoDB" id="825031at2"/>
<accession>A0A5C7AXW8</accession>
<reference evidence="1 2" key="1">
    <citation type="submission" date="2019-08" db="EMBL/GenBank/DDBJ databases">
        <title>Genomes sequence of Algoriphagus aquimarinus ACAM450.</title>
        <authorList>
            <person name="Bowman J.P."/>
        </authorList>
    </citation>
    <scope>NUCLEOTIDE SEQUENCE [LARGE SCALE GENOMIC DNA]</scope>
    <source>
        <strain evidence="1 2">ACAM 450</strain>
    </source>
</reference>
<gene>
    <name evidence="1" type="ORF">ESV85_06650</name>
</gene>
<dbReference type="EMBL" id="VORW01000002">
    <property type="protein sequence ID" value="TXE13646.1"/>
    <property type="molecule type" value="Genomic_DNA"/>
</dbReference>
<protein>
    <submittedName>
        <fullName evidence="1">Uncharacterized protein</fullName>
    </submittedName>
</protein>
<dbReference type="AlphaFoldDB" id="A0A5C7AXW8"/>
<dbReference type="Proteomes" id="UP000321935">
    <property type="component" value="Unassembled WGS sequence"/>
</dbReference>
<dbReference type="RefSeq" id="WP_146915937.1">
    <property type="nucleotide sequence ID" value="NZ_VORW01000002.1"/>
</dbReference>
<comment type="caution">
    <text evidence="1">The sequence shown here is derived from an EMBL/GenBank/DDBJ whole genome shotgun (WGS) entry which is preliminary data.</text>
</comment>
<proteinExistence type="predicted"/>
<organism evidence="1 2">
    <name type="scientific">Algoriphagus aquimarinus</name>
    <dbReference type="NCBI Taxonomy" id="237018"/>
    <lineage>
        <taxon>Bacteria</taxon>
        <taxon>Pseudomonadati</taxon>
        <taxon>Bacteroidota</taxon>
        <taxon>Cytophagia</taxon>
        <taxon>Cytophagales</taxon>
        <taxon>Cyclobacteriaceae</taxon>
        <taxon>Algoriphagus</taxon>
    </lineage>
</organism>
<evidence type="ECO:0000313" key="2">
    <source>
        <dbReference type="Proteomes" id="UP000321935"/>
    </source>
</evidence>
<name>A0A5C7AXW8_9BACT</name>
<evidence type="ECO:0000313" key="1">
    <source>
        <dbReference type="EMBL" id="TXE13646.1"/>
    </source>
</evidence>